<evidence type="ECO:0000313" key="4">
    <source>
        <dbReference type="EMBL" id="KAJ5240249.1"/>
    </source>
</evidence>
<comment type="caution">
    <text evidence="4">The sequence shown here is derived from an EMBL/GenBank/DDBJ whole genome shotgun (WGS) entry which is preliminary data.</text>
</comment>
<dbReference type="OrthoDB" id="1739143at2759"/>
<evidence type="ECO:0000259" key="3">
    <source>
        <dbReference type="Pfam" id="PF00857"/>
    </source>
</evidence>
<name>A0A9W9TUR8_9EURO</name>
<evidence type="ECO:0000256" key="2">
    <source>
        <dbReference type="ARBA" id="ARBA00022801"/>
    </source>
</evidence>
<dbReference type="PANTHER" id="PTHR43540">
    <property type="entry name" value="PEROXYUREIDOACRYLATE/UREIDOACRYLATE AMIDOHYDROLASE-RELATED"/>
    <property type="match status" value="1"/>
</dbReference>
<reference evidence="4" key="2">
    <citation type="journal article" date="2023" name="IMA Fungus">
        <title>Comparative genomic study of the Penicillium genus elucidates a diverse pangenome and 15 lateral gene transfer events.</title>
        <authorList>
            <person name="Petersen C."/>
            <person name="Sorensen T."/>
            <person name="Nielsen M.R."/>
            <person name="Sondergaard T.E."/>
            <person name="Sorensen J.L."/>
            <person name="Fitzpatrick D.A."/>
            <person name="Frisvad J.C."/>
            <person name="Nielsen K.L."/>
        </authorList>
    </citation>
    <scope>NUCLEOTIDE SEQUENCE</scope>
    <source>
        <strain evidence="4">IBT 19713</strain>
    </source>
</reference>
<organism evidence="4 5">
    <name type="scientific">Penicillium chermesinum</name>
    <dbReference type="NCBI Taxonomy" id="63820"/>
    <lineage>
        <taxon>Eukaryota</taxon>
        <taxon>Fungi</taxon>
        <taxon>Dikarya</taxon>
        <taxon>Ascomycota</taxon>
        <taxon>Pezizomycotina</taxon>
        <taxon>Eurotiomycetes</taxon>
        <taxon>Eurotiomycetidae</taxon>
        <taxon>Eurotiales</taxon>
        <taxon>Aspergillaceae</taxon>
        <taxon>Penicillium</taxon>
    </lineage>
</organism>
<dbReference type="Gene3D" id="3.40.50.850">
    <property type="entry name" value="Isochorismatase-like"/>
    <property type="match status" value="1"/>
</dbReference>
<dbReference type="GO" id="GO:0016787">
    <property type="term" value="F:hydrolase activity"/>
    <property type="evidence" value="ECO:0007669"/>
    <property type="project" value="UniProtKB-KW"/>
</dbReference>
<dbReference type="Proteomes" id="UP001150941">
    <property type="component" value="Unassembled WGS sequence"/>
</dbReference>
<dbReference type="RefSeq" id="XP_058333168.1">
    <property type="nucleotide sequence ID" value="XM_058474165.1"/>
</dbReference>
<dbReference type="EMBL" id="JAPQKS010000003">
    <property type="protein sequence ID" value="KAJ5240249.1"/>
    <property type="molecule type" value="Genomic_DNA"/>
</dbReference>
<sequence length="178" mass="19179">MGATTLILLDVQNGIIDMLGRVEMEPYLEHLASALSAARSSGIKVIHVITAFRPGYPEAHPTNASFAHVMQHGLFQVGDPAIEVHAAVAPTPEEPVVTKRRVSAFTGTELEMILRCTGSDHIVVAGLITRGGAVDCAIGDGFGFADYDEEVHRVLMDKVFERKAEVITGKDWAAKLTE</sequence>
<dbReference type="InterPro" id="IPR036380">
    <property type="entry name" value="Isochorismatase-like_sf"/>
</dbReference>
<dbReference type="InterPro" id="IPR050272">
    <property type="entry name" value="Isochorismatase-like_hydrls"/>
</dbReference>
<protein>
    <recommendedName>
        <fullName evidence="3">Isochorismatase-like domain-containing protein</fullName>
    </recommendedName>
</protein>
<proteinExistence type="inferred from homology"/>
<gene>
    <name evidence="4" type="ORF">N7468_004868</name>
</gene>
<keyword evidence="5" id="KW-1185">Reference proteome</keyword>
<evidence type="ECO:0000256" key="1">
    <source>
        <dbReference type="ARBA" id="ARBA00006336"/>
    </source>
</evidence>
<dbReference type="PANTHER" id="PTHR43540:SF1">
    <property type="entry name" value="ISOCHORISMATASE HYDROLASE"/>
    <property type="match status" value="1"/>
</dbReference>
<dbReference type="Pfam" id="PF00857">
    <property type="entry name" value="Isochorismatase"/>
    <property type="match status" value="1"/>
</dbReference>
<comment type="similarity">
    <text evidence="1">Belongs to the isochorismatase family.</text>
</comment>
<dbReference type="SUPFAM" id="SSF52499">
    <property type="entry name" value="Isochorismatase-like hydrolases"/>
    <property type="match status" value="1"/>
</dbReference>
<dbReference type="AlphaFoldDB" id="A0A9W9TUR8"/>
<evidence type="ECO:0000313" key="5">
    <source>
        <dbReference type="Proteomes" id="UP001150941"/>
    </source>
</evidence>
<dbReference type="InterPro" id="IPR000868">
    <property type="entry name" value="Isochorismatase-like_dom"/>
</dbReference>
<reference evidence="4" key="1">
    <citation type="submission" date="2022-11" db="EMBL/GenBank/DDBJ databases">
        <authorList>
            <person name="Petersen C."/>
        </authorList>
    </citation>
    <scope>NUCLEOTIDE SEQUENCE</scope>
    <source>
        <strain evidence="4">IBT 19713</strain>
    </source>
</reference>
<keyword evidence="2" id="KW-0378">Hydrolase</keyword>
<accession>A0A9W9TUR8</accession>
<feature type="domain" description="Isochorismatase-like" evidence="3">
    <location>
        <begin position="4"/>
        <end position="130"/>
    </location>
</feature>
<dbReference type="GeneID" id="83201468"/>